<comment type="caution">
    <text evidence="2">The sequence shown here is derived from an EMBL/GenBank/DDBJ whole genome shotgun (WGS) entry which is preliminary data.</text>
</comment>
<protein>
    <recommendedName>
        <fullName evidence="4">Secreted protein</fullName>
    </recommendedName>
</protein>
<sequence>MSATRSNNHIQCVILVPFVPVVRWCAGSSSVAKYSGQWSLRVLHFHVGMNTAGNHCDTSPYDAHPAGLEHFSRMPAGFH</sequence>
<feature type="chain" id="PRO_5035250541" description="Secreted protein" evidence="1">
    <location>
        <begin position="25"/>
        <end position="79"/>
    </location>
</feature>
<keyword evidence="1" id="KW-0732">Signal</keyword>
<feature type="signal peptide" evidence="1">
    <location>
        <begin position="1"/>
        <end position="24"/>
    </location>
</feature>
<evidence type="ECO:0008006" key="4">
    <source>
        <dbReference type="Google" id="ProtNLM"/>
    </source>
</evidence>
<accession>A0A8J2JL90</accession>
<dbReference type="AlphaFoldDB" id="A0A8J2JL90"/>
<evidence type="ECO:0000313" key="3">
    <source>
        <dbReference type="Proteomes" id="UP000708208"/>
    </source>
</evidence>
<dbReference type="EMBL" id="CAJVCH010082248">
    <property type="protein sequence ID" value="CAG7721723.1"/>
    <property type="molecule type" value="Genomic_DNA"/>
</dbReference>
<gene>
    <name evidence="2" type="ORF">AFUS01_LOCUS10917</name>
</gene>
<keyword evidence="3" id="KW-1185">Reference proteome</keyword>
<evidence type="ECO:0000256" key="1">
    <source>
        <dbReference type="SAM" id="SignalP"/>
    </source>
</evidence>
<name>A0A8J2JL90_9HEXA</name>
<organism evidence="2 3">
    <name type="scientific">Allacma fusca</name>
    <dbReference type="NCBI Taxonomy" id="39272"/>
    <lineage>
        <taxon>Eukaryota</taxon>
        <taxon>Metazoa</taxon>
        <taxon>Ecdysozoa</taxon>
        <taxon>Arthropoda</taxon>
        <taxon>Hexapoda</taxon>
        <taxon>Collembola</taxon>
        <taxon>Symphypleona</taxon>
        <taxon>Sminthuridae</taxon>
        <taxon>Allacma</taxon>
    </lineage>
</organism>
<reference evidence="2" key="1">
    <citation type="submission" date="2021-06" db="EMBL/GenBank/DDBJ databases">
        <authorList>
            <person name="Hodson N. C."/>
            <person name="Mongue J. A."/>
            <person name="Jaron S. K."/>
        </authorList>
    </citation>
    <scope>NUCLEOTIDE SEQUENCE</scope>
</reference>
<evidence type="ECO:0000313" key="2">
    <source>
        <dbReference type="EMBL" id="CAG7721723.1"/>
    </source>
</evidence>
<dbReference type="Proteomes" id="UP000708208">
    <property type="component" value="Unassembled WGS sequence"/>
</dbReference>
<proteinExistence type="predicted"/>